<accession>A0AAV4YA61</accession>
<feature type="non-terminal residue" evidence="1">
    <location>
        <position position="59"/>
    </location>
</feature>
<dbReference type="AlphaFoldDB" id="A0AAV4YA61"/>
<organism evidence="1 2">
    <name type="scientific">Caerostris extrusa</name>
    <name type="common">Bark spider</name>
    <name type="synonym">Caerostris bankana</name>
    <dbReference type="NCBI Taxonomy" id="172846"/>
    <lineage>
        <taxon>Eukaryota</taxon>
        <taxon>Metazoa</taxon>
        <taxon>Ecdysozoa</taxon>
        <taxon>Arthropoda</taxon>
        <taxon>Chelicerata</taxon>
        <taxon>Arachnida</taxon>
        <taxon>Araneae</taxon>
        <taxon>Araneomorphae</taxon>
        <taxon>Entelegynae</taxon>
        <taxon>Araneoidea</taxon>
        <taxon>Araneidae</taxon>
        <taxon>Caerostris</taxon>
    </lineage>
</organism>
<sequence>MTSHSPSRPFSESSIFPSAFWVHTRVEENKTKIIASRRRLATKSVAKLLFSDGRQMKPK</sequence>
<keyword evidence="2" id="KW-1185">Reference proteome</keyword>
<name>A0AAV4YA61_CAEEX</name>
<evidence type="ECO:0000313" key="1">
    <source>
        <dbReference type="EMBL" id="GIZ03784.1"/>
    </source>
</evidence>
<dbReference type="Proteomes" id="UP001054945">
    <property type="component" value="Unassembled WGS sequence"/>
</dbReference>
<dbReference type="EMBL" id="BPLR01001652">
    <property type="protein sequence ID" value="GIZ03784.1"/>
    <property type="molecule type" value="Genomic_DNA"/>
</dbReference>
<comment type="caution">
    <text evidence="1">The sequence shown here is derived from an EMBL/GenBank/DDBJ whole genome shotgun (WGS) entry which is preliminary data.</text>
</comment>
<gene>
    <name evidence="1" type="ORF">CEXT_716011</name>
</gene>
<evidence type="ECO:0000313" key="2">
    <source>
        <dbReference type="Proteomes" id="UP001054945"/>
    </source>
</evidence>
<protein>
    <submittedName>
        <fullName evidence="1">Uncharacterized protein</fullName>
    </submittedName>
</protein>
<proteinExistence type="predicted"/>
<reference evidence="1 2" key="1">
    <citation type="submission" date="2021-06" db="EMBL/GenBank/DDBJ databases">
        <title>Caerostris extrusa draft genome.</title>
        <authorList>
            <person name="Kono N."/>
            <person name="Arakawa K."/>
        </authorList>
    </citation>
    <scope>NUCLEOTIDE SEQUENCE [LARGE SCALE GENOMIC DNA]</scope>
</reference>